<dbReference type="Gene3D" id="3.30.460.10">
    <property type="entry name" value="Beta Polymerase, domain 2"/>
    <property type="match status" value="1"/>
</dbReference>
<dbReference type="SUPFAM" id="SSF81301">
    <property type="entry name" value="Nucleotidyltransferase"/>
    <property type="match status" value="1"/>
</dbReference>
<proteinExistence type="predicted"/>
<keyword evidence="3" id="KW-1185">Reference proteome</keyword>
<dbReference type="InterPro" id="IPR007685">
    <property type="entry name" value="RelA_SpoT"/>
</dbReference>
<gene>
    <name evidence="2" type="ORF">BJY01DRAFT_261142</name>
</gene>
<accession>A0ABR4IQ09</accession>
<dbReference type="Proteomes" id="UP001610446">
    <property type="component" value="Unassembled WGS sequence"/>
</dbReference>
<dbReference type="PANTHER" id="PTHR41773:SF1">
    <property type="entry name" value="RELA_SPOT DOMAIN-CONTAINING PROTEIN"/>
    <property type="match status" value="1"/>
</dbReference>
<feature type="domain" description="RelA/SpoT" evidence="1">
    <location>
        <begin position="58"/>
        <end position="198"/>
    </location>
</feature>
<dbReference type="SMART" id="SM00954">
    <property type="entry name" value="RelA_SpoT"/>
    <property type="match status" value="1"/>
</dbReference>
<evidence type="ECO:0000313" key="2">
    <source>
        <dbReference type="EMBL" id="KAL2829863.1"/>
    </source>
</evidence>
<name>A0ABR4IQ09_9EURO</name>
<dbReference type="InterPro" id="IPR043519">
    <property type="entry name" value="NT_sf"/>
</dbReference>
<dbReference type="CDD" id="cd05399">
    <property type="entry name" value="NT_Rel-Spo_like"/>
    <property type="match status" value="1"/>
</dbReference>
<evidence type="ECO:0000313" key="3">
    <source>
        <dbReference type="Proteomes" id="UP001610446"/>
    </source>
</evidence>
<comment type="caution">
    <text evidence="2">The sequence shown here is derived from an EMBL/GenBank/DDBJ whole genome shotgun (WGS) entry which is preliminary data.</text>
</comment>
<sequence length="456" mass="53351">MNPIGNNFSVNLEQDALIRDFLTWYEGNRSEYVSIAQESAERLTQALSDAGVPHKIESRAKAIERLEIKVYGRKNDGKYDNINDIVADIVDLAGVRVLVYFPSDKERVEKFITENFEVHSNPRFGGEESKEIERASHKYIPRYPGYCADHYRATLKLEKSQEVKRCHNLRVEIQVTTILRHTWAEVGHDWNYKQLMPGGDDEYCSQLLDALSGALDMGEFFMDKMQRRLLTQKELADQPFASQYDLGAFLNKWAGRNGRHEGLVDVQTLWEVLRRFDCHRPTRVQKILDELDLSPGLAFKYEPLPLNIETSIIHSILESDERYQRQREGDEANPSKLQKYKLKVVRDCFIWFGKLFRFNHKWFELLSIGNDPTTVVEMMGWLFEQSMKEGEPLCPSEERALEKLFDMFAKHPRLAVQYVFFLARFRVKAFPVDGHAMRIVIEPLLRLRAHRRLRIF</sequence>
<protein>
    <recommendedName>
        <fullName evidence="1">RelA/SpoT domain-containing protein</fullName>
    </recommendedName>
</protein>
<dbReference type="Pfam" id="PF04607">
    <property type="entry name" value="RelA_SpoT"/>
    <property type="match status" value="1"/>
</dbReference>
<dbReference type="PANTHER" id="PTHR41773">
    <property type="entry name" value="GTP PYROPHOSPHATASE-RELATED"/>
    <property type="match status" value="1"/>
</dbReference>
<organism evidence="2 3">
    <name type="scientific">Aspergillus pseudoustus</name>
    <dbReference type="NCBI Taxonomy" id="1810923"/>
    <lineage>
        <taxon>Eukaryota</taxon>
        <taxon>Fungi</taxon>
        <taxon>Dikarya</taxon>
        <taxon>Ascomycota</taxon>
        <taxon>Pezizomycotina</taxon>
        <taxon>Eurotiomycetes</taxon>
        <taxon>Eurotiomycetidae</taxon>
        <taxon>Eurotiales</taxon>
        <taxon>Aspergillaceae</taxon>
        <taxon>Aspergillus</taxon>
        <taxon>Aspergillus subgen. Nidulantes</taxon>
    </lineage>
</organism>
<evidence type="ECO:0000259" key="1">
    <source>
        <dbReference type="SMART" id="SM00954"/>
    </source>
</evidence>
<dbReference type="EMBL" id="JBFXLU010000321">
    <property type="protein sequence ID" value="KAL2829863.1"/>
    <property type="molecule type" value="Genomic_DNA"/>
</dbReference>
<reference evidence="2 3" key="1">
    <citation type="submission" date="2024-07" db="EMBL/GenBank/DDBJ databases">
        <title>Section-level genome sequencing and comparative genomics of Aspergillus sections Usti and Cavernicolus.</title>
        <authorList>
            <consortium name="Lawrence Berkeley National Laboratory"/>
            <person name="Nybo J.L."/>
            <person name="Vesth T.C."/>
            <person name="Theobald S."/>
            <person name="Frisvad J.C."/>
            <person name="Larsen T.O."/>
            <person name="Kjaerboelling I."/>
            <person name="Rothschild-Mancinelli K."/>
            <person name="Lyhne E.K."/>
            <person name="Kogle M.E."/>
            <person name="Barry K."/>
            <person name="Clum A."/>
            <person name="Na H."/>
            <person name="Ledsgaard L."/>
            <person name="Lin J."/>
            <person name="Lipzen A."/>
            <person name="Kuo A."/>
            <person name="Riley R."/>
            <person name="Mondo S."/>
            <person name="Labutti K."/>
            <person name="Haridas S."/>
            <person name="Pangalinan J."/>
            <person name="Salamov A.A."/>
            <person name="Simmons B.A."/>
            <person name="Magnuson J.K."/>
            <person name="Chen J."/>
            <person name="Drula E."/>
            <person name="Henrissat B."/>
            <person name="Wiebenga A."/>
            <person name="Lubbers R.J."/>
            <person name="Gomes A.C."/>
            <person name="Makela M.R."/>
            <person name="Stajich J."/>
            <person name="Grigoriev I.V."/>
            <person name="Mortensen U.H."/>
            <person name="De Vries R.P."/>
            <person name="Baker S.E."/>
            <person name="Andersen M.R."/>
        </authorList>
    </citation>
    <scope>NUCLEOTIDE SEQUENCE [LARGE SCALE GENOMIC DNA]</scope>
    <source>
        <strain evidence="2 3">CBS 123904</strain>
    </source>
</reference>